<feature type="domain" description="Tetracycline repressor TetR C-terminal" evidence="3">
    <location>
        <begin position="47"/>
        <end position="161"/>
    </location>
</feature>
<dbReference type="InterPro" id="IPR004111">
    <property type="entry name" value="Repressor_TetR_C"/>
</dbReference>
<evidence type="ECO:0000256" key="2">
    <source>
        <dbReference type="ARBA" id="ARBA00023163"/>
    </source>
</evidence>
<evidence type="ECO:0000313" key="5">
    <source>
        <dbReference type="Proteomes" id="UP000291286"/>
    </source>
</evidence>
<dbReference type="Gene3D" id="1.10.357.10">
    <property type="entry name" value="Tetracycline Repressor, domain 2"/>
    <property type="match status" value="1"/>
</dbReference>
<dbReference type="GO" id="GO:0045892">
    <property type="term" value="P:negative regulation of DNA-templated transcription"/>
    <property type="evidence" value="ECO:0007669"/>
    <property type="project" value="InterPro"/>
</dbReference>
<gene>
    <name evidence="4" type="ORF">EA661_11470</name>
</gene>
<dbReference type="AlphaFoldDB" id="A0A4Q8LI30"/>
<evidence type="ECO:0000313" key="4">
    <source>
        <dbReference type="EMBL" id="TAA29156.1"/>
    </source>
</evidence>
<sequence>MQSIADALGVDRKALHKHVRDKETLLGLVAHDALADVFTSTDLAAAQDWRQACRLFAQGFVRAVVGLGALAEYLWFGEAEFGDWPTASAEALLGHLARAGFSDAAAVRFIVVLTTLCLGHARDVIQYRESRDQLRPRQRQVRNWLEKVQPEHYPHLVRIAELGLDTYGAEQLQFSVDLLVRGAEHLLVER</sequence>
<keyword evidence="2" id="KW-0804">Transcription</keyword>
<accession>A0A4Q8LI30</accession>
<reference evidence="4 5" key="1">
    <citation type="submission" date="2019-02" db="EMBL/GenBank/DDBJ databases">
        <title>WGS of Pseudoxanthomonas species novum from clinical isolates.</title>
        <authorList>
            <person name="Bernier A.-M."/>
            <person name="Bernard K."/>
            <person name="Vachon A."/>
        </authorList>
    </citation>
    <scope>NUCLEOTIDE SEQUENCE [LARGE SCALE GENOMIC DNA]</scope>
    <source>
        <strain evidence="4 5">NML171202</strain>
    </source>
</reference>
<dbReference type="Pfam" id="PF02909">
    <property type="entry name" value="TetR_C_1"/>
    <property type="match status" value="1"/>
</dbReference>
<keyword evidence="1" id="KW-0805">Transcription regulation</keyword>
<dbReference type="SUPFAM" id="SSF48498">
    <property type="entry name" value="Tetracyclin repressor-like, C-terminal domain"/>
    <property type="match status" value="1"/>
</dbReference>
<organism evidence="4 5">
    <name type="scientific">Pseudoxanthomonas winnipegensis</name>
    <dbReference type="NCBI Taxonomy" id="2480810"/>
    <lineage>
        <taxon>Bacteria</taxon>
        <taxon>Pseudomonadati</taxon>
        <taxon>Pseudomonadota</taxon>
        <taxon>Gammaproteobacteria</taxon>
        <taxon>Lysobacterales</taxon>
        <taxon>Lysobacteraceae</taxon>
        <taxon>Pseudoxanthomonas</taxon>
    </lineage>
</organism>
<evidence type="ECO:0000259" key="3">
    <source>
        <dbReference type="Pfam" id="PF02909"/>
    </source>
</evidence>
<dbReference type="InterPro" id="IPR036271">
    <property type="entry name" value="Tet_transcr_reg_TetR-rel_C_sf"/>
</dbReference>
<dbReference type="EMBL" id="SHMB01000004">
    <property type="protein sequence ID" value="TAA29156.1"/>
    <property type="molecule type" value="Genomic_DNA"/>
</dbReference>
<dbReference type="Proteomes" id="UP000291286">
    <property type="component" value="Unassembled WGS sequence"/>
</dbReference>
<comment type="caution">
    <text evidence="4">The sequence shown here is derived from an EMBL/GenBank/DDBJ whole genome shotgun (WGS) entry which is preliminary data.</text>
</comment>
<proteinExistence type="predicted"/>
<evidence type="ECO:0000256" key="1">
    <source>
        <dbReference type="ARBA" id="ARBA00023015"/>
    </source>
</evidence>
<dbReference type="Gene3D" id="1.10.10.60">
    <property type="entry name" value="Homeodomain-like"/>
    <property type="match status" value="1"/>
</dbReference>
<name>A0A4Q8LI30_9GAMM</name>
<protein>
    <recommendedName>
        <fullName evidence="3">Tetracycline repressor TetR C-terminal domain-containing protein</fullName>
    </recommendedName>
</protein>